<dbReference type="eggNOG" id="KOG1716">
    <property type="taxonomic scope" value="Eukaryota"/>
</dbReference>
<sequence>MASSTASVSQMSSSAAFNSSTRSLYKTVKVEGSRVNSSWRTCSAFVNISSLLSVSSFQSLNVENSAKSLSLRAVDNVSNIRASGATRLKPVSSSAGNVSLSSDRETTANEQTEMAPMSAAERMGWEQRQKEAAETKDAADPFQWRWTLNWDQITPNIIVGSCPRSPGDIDRMVDEAGIDAVLNLQSDLCFDALKIPYDSIRKRALERGIRLERVAIRDFDHADQSLMLPVAVRLLNSLIGRGMKVYVHCTAGINRATLTTVGHLTFVQQMDLEDAVALVKSCRPVAHPYIDCWIEVRRRLLDGRKDEVTRTSEQLYQARLQSGTEGTEDQDWFKAEKVVVSQTFQRYLETDVALIDMETAWLKRRFELEHKSNLGGNGSVHYL</sequence>
<dbReference type="PROSITE" id="PS50054">
    <property type="entry name" value="TYR_PHOSPHATASE_DUAL"/>
    <property type="match status" value="1"/>
</dbReference>
<protein>
    <recommendedName>
        <fullName evidence="10">Tyrosine specific protein phosphatases domain-containing protein</fullName>
    </recommendedName>
</protein>
<evidence type="ECO:0000313" key="9">
    <source>
        <dbReference type="Proteomes" id="UP000006727"/>
    </source>
</evidence>
<dbReference type="Gene3D" id="3.90.190.10">
    <property type="entry name" value="Protein tyrosine phosphatase superfamily"/>
    <property type="match status" value="1"/>
</dbReference>
<dbReference type="HOGENOM" id="CLU_706745_0_0_1"/>
<keyword evidence="9" id="KW-1185">Reference proteome</keyword>
<dbReference type="EnsemblPlants" id="Pp3c7_1040V3.3">
    <property type="protein sequence ID" value="Pp3c7_1040V3.3"/>
    <property type="gene ID" value="Pp3c7_1040"/>
</dbReference>
<dbReference type="OrthoDB" id="273181at2759"/>
<dbReference type="FunFam" id="3.90.190.10:FF:000313">
    <property type="entry name" value="Predicted protein"/>
    <property type="match status" value="1"/>
</dbReference>
<dbReference type="GO" id="GO:0019203">
    <property type="term" value="F:carbohydrate phosphatase activity"/>
    <property type="evidence" value="ECO:0000318"/>
    <property type="project" value="GO_Central"/>
</dbReference>
<name>A9SWX1_PHYPA</name>
<proteinExistence type="predicted"/>
<dbReference type="EnsemblPlants" id="Pp3c7_1040V3.2">
    <property type="protein sequence ID" value="Pp3c7_1040V3.2"/>
    <property type="gene ID" value="Pp3c7_1040"/>
</dbReference>
<dbReference type="GO" id="GO:0009507">
    <property type="term" value="C:chloroplast"/>
    <property type="evidence" value="ECO:0000318"/>
    <property type="project" value="GO_Central"/>
</dbReference>
<organism evidence="7">
    <name type="scientific">Physcomitrium patens</name>
    <name type="common">Spreading-leaved earth moss</name>
    <name type="synonym">Physcomitrella patens</name>
    <dbReference type="NCBI Taxonomy" id="3218"/>
    <lineage>
        <taxon>Eukaryota</taxon>
        <taxon>Viridiplantae</taxon>
        <taxon>Streptophyta</taxon>
        <taxon>Embryophyta</taxon>
        <taxon>Bryophyta</taxon>
        <taxon>Bryophytina</taxon>
        <taxon>Bryopsida</taxon>
        <taxon>Funariidae</taxon>
        <taxon>Funariales</taxon>
        <taxon>Funariaceae</taxon>
        <taxon>Physcomitrium</taxon>
    </lineage>
</organism>
<dbReference type="EnsemblPlants" id="Pp3c7_1040V3.6">
    <property type="protein sequence ID" value="Pp3c7_1040V3.6"/>
    <property type="gene ID" value="Pp3c7_1040"/>
</dbReference>
<dbReference type="PANTHER" id="PTHR46642">
    <property type="entry name" value="DUAL SPECIFICITY PHOSPHATASE, SUBGROUP, CATALYTIC DOMAIN"/>
    <property type="match status" value="1"/>
</dbReference>
<dbReference type="Gramene" id="Pp3c7_1040V3.4">
    <property type="protein sequence ID" value="Pp3c7_1040V3.4"/>
    <property type="gene ID" value="Pp3c7_1040"/>
</dbReference>
<evidence type="ECO:0000313" key="8">
    <source>
        <dbReference type="EnsemblPlants" id="Pp3c7_1040V3.1"/>
    </source>
</evidence>
<evidence type="ECO:0000256" key="1">
    <source>
        <dbReference type="ARBA" id="ARBA00022801"/>
    </source>
</evidence>
<evidence type="ECO:0000256" key="2">
    <source>
        <dbReference type="ARBA" id="ARBA00022912"/>
    </source>
</evidence>
<dbReference type="GeneID" id="112285104"/>
<keyword evidence="2" id="KW-0904">Protein phosphatase</keyword>
<dbReference type="InterPro" id="IPR020422">
    <property type="entry name" value="TYR_PHOSPHATASE_DUAL_dom"/>
</dbReference>
<dbReference type="Gramene" id="Pp3c7_1040V3.6">
    <property type="protein sequence ID" value="Pp3c7_1040V3.6"/>
    <property type="gene ID" value="Pp3c7_1040"/>
</dbReference>
<evidence type="ECO:0000256" key="4">
    <source>
        <dbReference type="SAM" id="MobiDB-lite"/>
    </source>
</evidence>
<dbReference type="InterPro" id="IPR029021">
    <property type="entry name" value="Prot-tyrosine_phosphatase-like"/>
</dbReference>
<dbReference type="EnsemblPlants" id="Pp3c7_1040V3.5">
    <property type="protein sequence ID" value="Pp3c7_1040V3.5"/>
    <property type="gene ID" value="Pp3c7_1040"/>
</dbReference>
<dbReference type="PROSITE" id="PS50056">
    <property type="entry name" value="TYR_PHOSPHATASE_2"/>
    <property type="match status" value="1"/>
</dbReference>
<dbReference type="Gramene" id="Pp3c7_1040V3.1">
    <property type="protein sequence ID" value="Pp3c7_1040V3.1"/>
    <property type="gene ID" value="Pp3c7_1040"/>
</dbReference>
<accession>A9SWX1</accession>
<reference evidence="8" key="3">
    <citation type="submission" date="2020-12" db="UniProtKB">
        <authorList>
            <consortium name="EnsemblPlants"/>
        </authorList>
    </citation>
    <scope>IDENTIFICATION</scope>
</reference>
<dbReference type="SUPFAM" id="SSF52799">
    <property type="entry name" value="(Phosphotyrosine protein) phosphatases II"/>
    <property type="match status" value="1"/>
</dbReference>
<evidence type="ECO:0000313" key="7">
    <source>
        <dbReference type="EMBL" id="PNR50548.1"/>
    </source>
</evidence>
<dbReference type="InterPro" id="IPR000340">
    <property type="entry name" value="Dual-sp_phosphatase_cat-dom"/>
</dbReference>
<feature type="region of interest" description="Disordered" evidence="4">
    <location>
        <begin position="90"/>
        <end position="119"/>
    </location>
</feature>
<feature type="domain" description="Tyrosine-protein phosphatase" evidence="5">
    <location>
        <begin position="149"/>
        <end position="306"/>
    </location>
</feature>
<dbReference type="PaxDb" id="3218-PP1S130_137V6.1"/>
<dbReference type="InterPro" id="IPR000387">
    <property type="entry name" value="Tyr_Pase_dom"/>
</dbReference>
<dbReference type="CDD" id="cd14526">
    <property type="entry name" value="DSP_laforin-like"/>
    <property type="match status" value="1"/>
</dbReference>
<keyword evidence="3" id="KW-0119">Carbohydrate metabolism</keyword>
<dbReference type="InterPro" id="IPR045204">
    <property type="entry name" value="DSP_laforin-like"/>
</dbReference>
<dbReference type="RefSeq" id="XP_024381404.1">
    <property type="nucleotide sequence ID" value="XM_024525636.2"/>
</dbReference>
<dbReference type="EnsemblPlants" id="Pp3c7_1040V3.4">
    <property type="protein sequence ID" value="Pp3c7_1040V3.4"/>
    <property type="gene ID" value="Pp3c7_1040"/>
</dbReference>
<dbReference type="InterPro" id="IPR052832">
    <property type="entry name" value="Starch-Glucan_Phosphatase"/>
</dbReference>
<dbReference type="EnsemblPlants" id="Pp3c7_1040V3.1">
    <property type="protein sequence ID" value="Pp3c7_1040V3.1"/>
    <property type="gene ID" value="Pp3c7_1040"/>
</dbReference>
<dbReference type="GO" id="GO:0005983">
    <property type="term" value="P:starch catabolic process"/>
    <property type="evidence" value="ECO:0000318"/>
    <property type="project" value="GO_Central"/>
</dbReference>
<dbReference type="PANTHER" id="PTHR46642:SF8">
    <property type="entry name" value="DUAL SPECIFICITY PROTEIN PHOSPHATASE FAMILY PROTEIN"/>
    <property type="match status" value="1"/>
</dbReference>
<evidence type="ECO:0000259" key="5">
    <source>
        <dbReference type="PROSITE" id="PS50054"/>
    </source>
</evidence>
<keyword evidence="1" id="KW-0378">Hydrolase</keyword>
<dbReference type="Gramene" id="Pp3c7_1040V3.5">
    <property type="protein sequence ID" value="Pp3c7_1040V3.5"/>
    <property type="gene ID" value="Pp3c7_1040"/>
</dbReference>
<evidence type="ECO:0000256" key="3">
    <source>
        <dbReference type="ARBA" id="ARBA00023277"/>
    </source>
</evidence>
<dbReference type="Proteomes" id="UP000006727">
    <property type="component" value="Chromosome 7"/>
</dbReference>
<dbReference type="AlphaFoldDB" id="A9SWX1"/>
<dbReference type="GO" id="GO:2001070">
    <property type="term" value="F:starch binding"/>
    <property type="evidence" value="ECO:0000318"/>
    <property type="project" value="GO_Central"/>
</dbReference>
<dbReference type="Gramene" id="Pp3c7_1040V3.3">
    <property type="protein sequence ID" value="Pp3c7_1040V3.3"/>
    <property type="gene ID" value="Pp3c7_1040"/>
</dbReference>
<dbReference type="SMART" id="SM00195">
    <property type="entry name" value="DSPc"/>
    <property type="match status" value="1"/>
</dbReference>
<feature type="compositionally biased region" description="Low complexity" evidence="4">
    <location>
        <begin position="92"/>
        <end position="101"/>
    </location>
</feature>
<dbReference type="Gramene" id="Pp3c7_1040V3.2">
    <property type="protein sequence ID" value="Pp3c7_1040V3.2"/>
    <property type="gene ID" value="Pp3c7_1040"/>
</dbReference>
<feature type="domain" description="Tyrosine specific protein phosphatases" evidence="6">
    <location>
        <begin position="229"/>
        <end position="284"/>
    </location>
</feature>
<dbReference type="Pfam" id="PF00782">
    <property type="entry name" value="DSPc"/>
    <property type="match status" value="1"/>
</dbReference>
<gene>
    <name evidence="8" type="primary">LOC112285104</name>
    <name evidence="7" type="ORF">PHYPA_009734</name>
</gene>
<evidence type="ECO:0000259" key="6">
    <source>
        <dbReference type="PROSITE" id="PS50056"/>
    </source>
</evidence>
<dbReference type="GO" id="GO:0004721">
    <property type="term" value="F:phosphoprotein phosphatase activity"/>
    <property type="evidence" value="ECO:0007669"/>
    <property type="project" value="UniProtKB-KW"/>
</dbReference>
<evidence type="ECO:0008006" key="10">
    <source>
        <dbReference type="Google" id="ProtNLM"/>
    </source>
</evidence>
<dbReference type="EMBL" id="ABEU02000007">
    <property type="protein sequence ID" value="PNR50548.1"/>
    <property type="molecule type" value="Genomic_DNA"/>
</dbReference>
<reference evidence="7 9" key="2">
    <citation type="journal article" date="2018" name="Plant J.">
        <title>The Physcomitrella patens chromosome-scale assembly reveals moss genome structure and evolution.</title>
        <authorList>
            <person name="Lang D."/>
            <person name="Ullrich K.K."/>
            <person name="Murat F."/>
            <person name="Fuchs J."/>
            <person name="Jenkins J."/>
            <person name="Haas F.B."/>
            <person name="Piednoel M."/>
            <person name="Gundlach H."/>
            <person name="Van Bel M."/>
            <person name="Meyberg R."/>
            <person name="Vives C."/>
            <person name="Morata J."/>
            <person name="Symeonidi A."/>
            <person name="Hiss M."/>
            <person name="Muchero W."/>
            <person name="Kamisugi Y."/>
            <person name="Saleh O."/>
            <person name="Blanc G."/>
            <person name="Decker E.L."/>
            <person name="van Gessel N."/>
            <person name="Grimwood J."/>
            <person name="Hayes R.D."/>
            <person name="Graham S.W."/>
            <person name="Gunter L.E."/>
            <person name="McDaniel S.F."/>
            <person name="Hoernstein S.N.W."/>
            <person name="Larsson A."/>
            <person name="Li F.W."/>
            <person name="Perroud P.F."/>
            <person name="Phillips J."/>
            <person name="Ranjan P."/>
            <person name="Rokshar D.S."/>
            <person name="Rothfels C.J."/>
            <person name="Schneider L."/>
            <person name="Shu S."/>
            <person name="Stevenson D.W."/>
            <person name="Thummler F."/>
            <person name="Tillich M."/>
            <person name="Villarreal Aguilar J.C."/>
            <person name="Widiez T."/>
            <person name="Wong G.K."/>
            <person name="Wymore A."/>
            <person name="Zhang Y."/>
            <person name="Zimmer A.D."/>
            <person name="Quatrano R.S."/>
            <person name="Mayer K.F.X."/>
            <person name="Goodstein D."/>
            <person name="Casacuberta J.M."/>
            <person name="Vandepoele K."/>
            <person name="Reski R."/>
            <person name="Cuming A.C."/>
            <person name="Tuskan G.A."/>
            <person name="Maumus F."/>
            <person name="Salse J."/>
            <person name="Schmutz J."/>
            <person name="Rensing S.A."/>
        </authorList>
    </citation>
    <scope>NUCLEOTIDE SEQUENCE [LARGE SCALE GENOMIC DNA]</scope>
    <source>
        <strain evidence="8 9">cv. Gransden 2004</strain>
    </source>
</reference>
<reference evidence="7 9" key="1">
    <citation type="journal article" date="2008" name="Science">
        <title>The Physcomitrella genome reveals evolutionary insights into the conquest of land by plants.</title>
        <authorList>
            <person name="Rensing S."/>
            <person name="Lang D."/>
            <person name="Zimmer A."/>
            <person name="Terry A."/>
            <person name="Salamov A."/>
            <person name="Shapiro H."/>
            <person name="Nishiyama T."/>
            <person name="Perroud P.-F."/>
            <person name="Lindquist E."/>
            <person name="Kamisugi Y."/>
            <person name="Tanahashi T."/>
            <person name="Sakakibara K."/>
            <person name="Fujita T."/>
            <person name="Oishi K."/>
            <person name="Shin-I T."/>
            <person name="Kuroki Y."/>
            <person name="Toyoda A."/>
            <person name="Suzuki Y."/>
            <person name="Hashimoto A."/>
            <person name="Yamaguchi K."/>
            <person name="Sugano A."/>
            <person name="Kohara Y."/>
            <person name="Fujiyama A."/>
            <person name="Anterola A."/>
            <person name="Aoki S."/>
            <person name="Ashton N."/>
            <person name="Barbazuk W.B."/>
            <person name="Barker E."/>
            <person name="Bennetzen J."/>
            <person name="Bezanilla M."/>
            <person name="Blankenship R."/>
            <person name="Cho S.H."/>
            <person name="Dutcher S."/>
            <person name="Estelle M."/>
            <person name="Fawcett J.A."/>
            <person name="Gundlach H."/>
            <person name="Hanada K."/>
            <person name="Heyl A."/>
            <person name="Hicks K.A."/>
            <person name="Hugh J."/>
            <person name="Lohr M."/>
            <person name="Mayer K."/>
            <person name="Melkozernov A."/>
            <person name="Murata T."/>
            <person name="Nelson D."/>
            <person name="Pils B."/>
            <person name="Prigge M."/>
            <person name="Reiss B."/>
            <person name="Renner T."/>
            <person name="Rombauts S."/>
            <person name="Rushton P."/>
            <person name="Sanderfoot A."/>
            <person name="Schween G."/>
            <person name="Shiu S.-H."/>
            <person name="Stueber K."/>
            <person name="Theodoulou F.L."/>
            <person name="Tu H."/>
            <person name="Van de Peer Y."/>
            <person name="Verrier P.J."/>
            <person name="Waters E."/>
            <person name="Wood A."/>
            <person name="Yang L."/>
            <person name="Cove D."/>
            <person name="Cuming A."/>
            <person name="Hasebe M."/>
            <person name="Lucas S."/>
            <person name="Mishler D.B."/>
            <person name="Reski R."/>
            <person name="Grigoriev I."/>
            <person name="Quatrano R.S."/>
            <person name="Boore J.L."/>
        </authorList>
    </citation>
    <scope>NUCLEOTIDE SEQUENCE [LARGE SCALE GENOMIC DNA]</scope>
    <source>
        <strain evidence="8 9">cv. Gransden 2004</strain>
    </source>
</reference>
<dbReference type="STRING" id="3218.A9SWX1"/>